<evidence type="ECO:0000256" key="5">
    <source>
        <dbReference type="ARBA" id="ARBA00022729"/>
    </source>
</evidence>
<proteinExistence type="inferred from homology"/>
<protein>
    <recommendedName>
        <fullName evidence="3">endo-1,4-beta-xylanase</fullName>
        <ecNumber evidence="3">3.2.1.8</ecNumber>
    </recommendedName>
</protein>
<dbReference type="RefSeq" id="WP_187318311.1">
    <property type="nucleotide sequence ID" value="NZ_JACSCY010000002.1"/>
</dbReference>
<accession>A0ABR7MGE0</accession>
<dbReference type="InterPro" id="IPR026444">
    <property type="entry name" value="Secre_tail"/>
</dbReference>
<feature type="chain" id="PRO_5047288415" description="endo-1,4-beta-xylanase" evidence="10">
    <location>
        <begin position="22"/>
        <end position="622"/>
    </location>
</feature>
<keyword evidence="8" id="KW-0326">Glycosidase</keyword>
<evidence type="ECO:0000256" key="6">
    <source>
        <dbReference type="ARBA" id="ARBA00022801"/>
    </source>
</evidence>
<dbReference type="SUPFAM" id="SSF51445">
    <property type="entry name" value="(Trans)glycosidases"/>
    <property type="match status" value="1"/>
</dbReference>
<dbReference type="InterPro" id="IPR044846">
    <property type="entry name" value="GH10"/>
</dbReference>
<dbReference type="PANTHER" id="PTHR31490:SF88">
    <property type="entry name" value="BETA-XYLANASE"/>
    <property type="match status" value="1"/>
</dbReference>
<comment type="catalytic activity">
    <reaction evidence="1">
        <text>Endohydrolysis of (1-&gt;4)-beta-D-xylosidic linkages in xylans.</text>
        <dbReference type="EC" id="3.2.1.8"/>
    </reaction>
</comment>
<comment type="caution">
    <text evidence="12">The sequence shown here is derived from an EMBL/GenBank/DDBJ whole genome shotgun (WGS) entry which is preliminary data.</text>
</comment>
<evidence type="ECO:0000313" key="12">
    <source>
        <dbReference type="EMBL" id="MBC6610008.1"/>
    </source>
</evidence>
<evidence type="ECO:0000259" key="11">
    <source>
        <dbReference type="PROSITE" id="PS51760"/>
    </source>
</evidence>
<keyword evidence="7" id="KW-0119">Carbohydrate metabolism</keyword>
<dbReference type="PANTHER" id="PTHR31490">
    <property type="entry name" value="GLYCOSYL HYDROLASE"/>
    <property type="match status" value="1"/>
</dbReference>
<dbReference type="InterPro" id="IPR001000">
    <property type="entry name" value="GH10_dom"/>
</dbReference>
<evidence type="ECO:0000256" key="4">
    <source>
        <dbReference type="ARBA" id="ARBA00022651"/>
    </source>
</evidence>
<dbReference type="InterPro" id="IPR017853">
    <property type="entry name" value="GH"/>
</dbReference>
<dbReference type="EMBL" id="JACSCY010000002">
    <property type="protein sequence ID" value="MBC6610008.1"/>
    <property type="molecule type" value="Genomic_DNA"/>
</dbReference>
<evidence type="ECO:0000256" key="8">
    <source>
        <dbReference type="ARBA" id="ARBA00023295"/>
    </source>
</evidence>
<keyword evidence="5 10" id="KW-0732">Signal</keyword>
<evidence type="ECO:0000256" key="7">
    <source>
        <dbReference type="ARBA" id="ARBA00023277"/>
    </source>
</evidence>
<dbReference type="Pfam" id="PF00331">
    <property type="entry name" value="Glyco_hydro_10"/>
    <property type="match status" value="1"/>
</dbReference>
<keyword evidence="9" id="KW-0624">Polysaccharide degradation</keyword>
<feature type="domain" description="GH10" evidence="11">
    <location>
        <begin position="234"/>
        <end position="533"/>
    </location>
</feature>
<evidence type="ECO:0000256" key="2">
    <source>
        <dbReference type="ARBA" id="ARBA00007495"/>
    </source>
</evidence>
<feature type="signal peptide" evidence="10">
    <location>
        <begin position="1"/>
        <end position="21"/>
    </location>
</feature>
<evidence type="ECO:0000256" key="1">
    <source>
        <dbReference type="ARBA" id="ARBA00000681"/>
    </source>
</evidence>
<dbReference type="NCBIfam" id="TIGR04183">
    <property type="entry name" value="Por_Secre_tail"/>
    <property type="match status" value="1"/>
</dbReference>
<gene>
    <name evidence="12" type="ORF">H8B15_03685</name>
</gene>
<sequence length="622" mass="67408">MRILSTLLMGCLLAWAGAAQAQNAPVRLEAESGTLGADWTSPTQAGVQYVTITPTATINAQNPGTAARVVSYSVTFPGPGSYDLYARVRVGAAAANDDSFYYANGFGTKAPTDDTSWIICNNLNVAGYTDGGVAVDGAGAATNNVWKWINLSKFNGGEAPVSFTVDANNLTQTFQIGAREDGFDIDKFVFGATGLYFTVPDLDAGAQGSTTPPVVFTPTGQPIAQGKSKFLGGVYSTPQLPFFTVYWNQVVPENAGKWGSVEATRDQMNWTELDAAYKLAKDNNFPFRFHVLLWGSQQPVWIENLPAAEQLAEINQWMAAVAQRYPDLDLVEVVNEPTNDPPLNGYTGNNGTNTPGGGGGNYYEALGGAGSTGWDWIIKGFELARQHFPKARLMLNDYGVASSTANAQRYLSIINLLKERNLIDAVGIQGHAFETRNITAANLGANLDIIASAGKPLYVTEMDIDGVNAAGQLDDAAQLAEYQRIFPVFWTHPAVRGVTLWGYRPGHWRTNQGAYLAKADNTERAALTWLRSYVANTVLSRRQALASSVQLYPNPTVDGHFLLNRTDKVTALRVFDTQGRLVHQQTPHRRSTLEVRLALAPGLYVVQLEEAGHLTTRSLIVN</sequence>
<keyword evidence="4" id="KW-0858">Xylan degradation</keyword>
<keyword evidence="13" id="KW-1185">Reference proteome</keyword>
<dbReference type="Pfam" id="PF18962">
    <property type="entry name" value="Por_Secre_tail"/>
    <property type="match status" value="1"/>
</dbReference>
<dbReference type="Proteomes" id="UP000622017">
    <property type="component" value="Unassembled WGS sequence"/>
</dbReference>
<comment type="similarity">
    <text evidence="2">Belongs to the glycosyl hydrolase 10 (cellulase F) family.</text>
</comment>
<reference evidence="12 13" key="1">
    <citation type="submission" date="2020-08" db="EMBL/GenBank/DDBJ databases">
        <title>Hymenobacter sp.</title>
        <authorList>
            <person name="Kim M.K."/>
        </authorList>
    </citation>
    <scope>NUCLEOTIDE SEQUENCE [LARGE SCALE GENOMIC DNA]</scope>
    <source>
        <strain evidence="12 13">BT507</strain>
    </source>
</reference>
<evidence type="ECO:0000256" key="9">
    <source>
        <dbReference type="ARBA" id="ARBA00023326"/>
    </source>
</evidence>
<evidence type="ECO:0000313" key="13">
    <source>
        <dbReference type="Proteomes" id="UP000622017"/>
    </source>
</evidence>
<dbReference type="PROSITE" id="PS51760">
    <property type="entry name" value="GH10_2"/>
    <property type="match status" value="1"/>
</dbReference>
<keyword evidence="6" id="KW-0378">Hydrolase</keyword>
<name>A0ABR7MGE0_9BACT</name>
<organism evidence="12 13">
    <name type="scientific">Hymenobacter citatus</name>
    <dbReference type="NCBI Taxonomy" id="2763506"/>
    <lineage>
        <taxon>Bacteria</taxon>
        <taxon>Pseudomonadati</taxon>
        <taxon>Bacteroidota</taxon>
        <taxon>Cytophagia</taxon>
        <taxon>Cytophagales</taxon>
        <taxon>Hymenobacteraceae</taxon>
        <taxon>Hymenobacter</taxon>
    </lineage>
</organism>
<dbReference type="EC" id="3.2.1.8" evidence="3"/>
<evidence type="ECO:0000256" key="10">
    <source>
        <dbReference type="SAM" id="SignalP"/>
    </source>
</evidence>
<evidence type="ECO:0000256" key="3">
    <source>
        <dbReference type="ARBA" id="ARBA00012590"/>
    </source>
</evidence>
<dbReference type="Gene3D" id="3.20.20.80">
    <property type="entry name" value="Glycosidases"/>
    <property type="match status" value="1"/>
</dbReference>
<dbReference type="SMART" id="SM00633">
    <property type="entry name" value="Glyco_10"/>
    <property type="match status" value="1"/>
</dbReference>